<dbReference type="Proteomes" id="UP001061070">
    <property type="component" value="Unassembled WGS sequence"/>
</dbReference>
<dbReference type="RefSeq" id="WP_099181521.1">
    <property type="nucleotide sequence ID" value="NZ_BAQW01000004.1"/>
</dbReference>
<accession>A0ABQ0Q8Z3</accession>
<organism evidence="1 2">
    <name type="scientific">Gluconobacter frateurii NRIC 0228</name>
    <dbReference type="NCBI Taxonomy" id="1307946"/>
    <lineage>
        <taxon>Bacteria</taxon>
        <taxon>Pseudomonadati</taxon>
        <taxon>Pseudomonadota</taxon>
        <taxon>Alphaproteobacteria</taxon>
        <taxon>Acetobacterales</taxon>
        <taxon>Acetobacteraceae</taxon>
        <taxon>Gluconobacter</taxon>
    </lineage>
</organism>
<dbReference type="EMBL" id="BAQW01000004">
    <property type="protein sequence ID" value="GBR09461.1"/>
    <property type="molecule type" value="Genomic_DNA"/>
</dbReference>
<reference evidence="1" key="1">
    <citation type="submission" date="2013-04" db="EMBL/GenBank/DDBJ databases">
        <title>The genome sequencing project of 58 acetic acid bacteria.</title>
        <authorList>
            <person name="Okamoto-Kainuma A."/>
            <person name="Ishikawa M."/>
            <person name="Umino S."/>
            <person name="Koizumi Y."/>
            <person name="Shiwa Y."/>
            <person name="Yoshikawa H."/>
            <person name="Matsutani M."/>
            <person name="Matsushita K."/>
        </authorList>
    </citation>
    <scope>NUCLEOTIDE SEQUENCE</scope>
    <source>
        <strain evidence="1">NRIC 0228</strain>
    </source>
</reference>
<keyword evidence="2" id="KW-1185">Reference proteome</keyword>
<comment type="caution">
    <text evidence="1">The sequence shown here is derived from an EMBL/GenBank/DDBJ whole genome shotgun (WGS) entry which is preliminary data.</text>
</comment>
<evidence type="ECO:0000313" key="2">
    <source>
        <dbReference type="Proteomes" id="UP001061070"/>
    </source>
</evidence>
<protein>
    <recommendedName>
        <fullName evidence="3">Holin</fullName>
    </recommendedName>
</protein>
<name>A0ABQ0Q8Z3_9PROT</name>
<gene>
    <name evidence="1" type="ORF">AA0228_0683</name>
</gene>
<evidence type="ECO:0008006" key="3">
    <source>
        <dbReference type="Google" id="ProtNLM"/>
    </source>
</evidence>
<sequence length="137" mass="13814">MAVKLNLTSLASIGALITPVIASAISGKGARYQKIANQAVRSAVTATNGGIDHLVTSFKTFESENPLVQTAISEFATLAVAAGVSVPSLDAVQSHLKSAIYDLATTLVPLDQLTDATSDDAASGAQTEGASVEPAAS</sequence>
<evidence type="ECO:0000313" key="1">
    <source>
        <dbReference type="EMBL" id="GBR09461.1"/>
    </source>
</evidence>
<proteinExistence type="predicted"/>